<proteinExistence type="predicted"/>
<dbReference type="GO" id="GO:0005634">
    <property type="term" value="C:nucleus"/>
    <property type="evidence" value="ECO:0007669"/>
    <property type="project" value="UniProtKB-SubCell"/>
</dbReference>
<dbReference type="Pfam" id="PF22754">
    <property type="entry name" value="bHLH-TF_ACT-like_plant"/>
    <property type="match status" value="1"/>
</dbReference>
<evidence type="ECO:0000256" key="3">
    <source>
        <dbReference type="RuleBase" id="RU369104"/>
    </source>
</evidence>
<sequence>MMPYHTLTTKKVELERQLDRAKKELEHASNNPGAPRPRPDKENNQIGSKLIDLDIDVNIIGCDAMIRIQCNKKNHPAARLMAALNELELDVHHATVSVLNDLMIQQANVNMGSRFYT</sequence>
<evidence type="ECO:0000256" key="4">
    <source>
        <dbReference type="SAM" id="MobiDB-lite"/>
    </source>
</evidence>
<keyword evidence="3" id="KW-0805">Transcription regulation</keyword>
<dbReference type="OrthoDB" id="1926382at2759"/>
<dbReference type="InterPro" id="IPR045084">
    <property type="entry name" value="AIB/MYC-like"/>
</dbReference>
<dbReference type="EMBL" id="WOCE01000009">
    <property type="protein sequence ID" value="KAE9607655.1"/>
    <property type="molecule type" value="Genomic_DNA"/>
</dbReference>
<organism evidence="6 7">
    <name type="scientific">Lupinus albus</name>
    <name type="common">White lupine</name>
    <name type="synonym">Lupinus termis</name>
    <dbReference type="NCBI Taxonomy" id="3870"/>
    <lineage>
        <taxon>Eukaryota</taxon>
        <taxon>Viridiplantae</taxon>
        <taxon>Streptophyta</taxon>
        <taxon>Embryophyta</taxon>
        <taxon>Tracheophyta</taxon>
        <taxon>Spermatophyta</taxon>
        <taxon>Magnoliopsida</taxon>
        <taxon>eudicotyledons</taxon>
        <taxon>Gunneridae</taxon>
        <taxon>Pentapetalae</taxon>
        <taxon>rosids</taxon>
        <taxon>fabids</taxon>
        <taxon>Fabales</taxon>
        <taxon>Fabaceae</taxon>
        <taxon>Papilionoideae</taxon>
        <taxon>50 kb inversion clade</taxon>
        <taxon>genistoids sensu lato</taxon>
        <taxon>core genistoids</taxon>
        <taxon>Genisteae</taxon>
        <taxon>Lupinus</taxon>
    </lineage>
</organism>
<feature type="region of interest" description="Disordered" evidence="4">
    <location>
        <begin position="1"/>
        <end position="47"/>
    </location>
</feature>
<keyword evidence="3" id="KW-0804">Transcription</keyword>
<gene>
    <name evidence="6" type="ORF">Lalb_Chr09g0332331</name>
</gene>
<dbReference type="Proteomes" id="UP000447434">
    <property type="component" value="Chromosome 9"/>
</dbReference>
<dbReference type="InterPro" id="IPR054502">
    <property type="entry name" value="bHLH-TF_ACT-like_plant"/>
</dbReference>
<evidence type="ECO:0000313" key="6">
    <source>
        <dbReference type="EMBL" id="KAE9607655.1"/>
    </source>
</evidence>
<dbReference type="GO" id="GO:0003700">
    <property type="term" value="F:DNA-binding transcription factor activity"/>
    <property type="evidence" value="ECO:0007669"/>
    <property type="project" value="InterPro"/>
</dbReference>
<dbReference type="PANTHER" id="PTHR11514">
    <property type="entry name" value="MYC"/>
    <property type="match status" value="1"/>
</dbReference>
<dbReference type="PANTHER" id="PTHR11514:SF43">
    <property type="entry name" value="TRANSCRIPTION FACTOR MYC2"/>
    <property type="match status" value="1"/>
</dbReference>
<accession>A0A6A4Q0R1</accession>
<name>A0A6A4Q0R1_LUPAL</name>
<keyword evidence="2 3" id="KW-0539">Nucleus</keyword>
<dbReference type="GO" id="GO:0000976">
    <property type="term" value="F:transcription cis-regulatory region binding"/>
    <property type="evidence" value="ECO:0007669"/>
    <property type="project" value="TreeGrafter"/>
</dbReference>
<evidence type="ECO:0000256" key="2">
    <source>
        <dbReference type="ARBA" id="ARBA00023242"/>
    </source>
</evidence>
<dbReference type="AlphaFoldDB" id="A0A6A4Q0R1"/>
<keyword evidence="7" id="KW-1185">Reference proteome</keyword>
<comment type="caution">
    <text evidence="6">The sequence shown here is derived from an EMBL/GenBank/DDBJ whole genome shotgun (WGS) entry which is preliminary data.</text>
</comment>
<evidence type="ECO:0000313" key="7">
    <source>
        <dbReference type="Proteomes" id="UP000447434"/>
    </source>
</evidence>
<evidence type="ECO:0000256" key="1">
    <source>
        <dbReference type="ARBA" id="ARBA00004123"/>
    </source>
</evidence>
<feature type="compositionally biased region" description="Basic and acidic residues" evidence="4">
    <location>
        <begin position="10"/>
        <end position="27"/>
    </location>
</feature>
<feature type="domain" description="Plant bHLH transcription factor ACT-like" evidence="5">
    <location>
        <begin position="55"/>
        <end position="106"/>
    </location>
</feature>
<comment type="subcellular location">
    <subcellularLocation>
        <location evidence="1 3">Nucleus</location>
    </subcellularLocation>
</comment>
<reference evidence="7" key="1">
    <citation type="journal article" date="2020" name="Nat. Commun.">
        <title>Genome sequence of the cluster root forming white lupin.</title>
        <authorList>
            <person name="Hufnagel B."/>
            <person name="Marques A."/>
            <person name="Soriano A."/>
            <person name="Marques L."/>
            <person name="Divol F."/>
            <person name="Doumas P."/>
            <person name="Sallet E."/>
            <person name="Mancinotti D."/>
            <person name="Carrere S."/>
            <person name="Marande W."/>
            <person name="Arribat S."/>
            <person name="Keller J."/>
            <person name="Huneau C."/>
            <person name="Blein T."/>
            <person name="Aime D."/>
            <person name="Laguerre M."/>
            <person name="Taylor J."/>
            <person name="Schubert V."/>
            <person name="Nelson M."/>
            <person name="Geu-Flores F."/>
            <person name="Crespi M."/>
            <person name="Gallardo-Guerrero K."/>
            <person name="Delaux P.-M."/>
            <person name="Salse J."/>
            <person name="Berges H."/>
            <person name="Guyot R."/>
            <person name="Gouzy J."/>
            <person name="Peret B."/>
        </authorList>
    </citation>
    <scope>NUCLEOTIDE SEQUENCE [LARGE SCALE GENOMIC DNA]</scope>
    <source>
        <strain evidence="7">cv. Amiga</strain>
    </source>
</reference>
<evidence type="ECO:0000259" key="5">
    <source>
        <dbReference type="Pfam" id="PF22754"/>
    </source>
</evidence>
<protein>
    <recommendedName>
        <fullName evidence="3">Transcription factor</fullName>
        <shortName evidence="3">bHLH transcription factor</shortName>
    </recommendedName>
    <alternativeName>
        <fullName evidence="3">Basic helix-loop-helix protein</fullName>
    </alternativeName>
</protein>